<proteinExistence type="predicted"/>
<dbReference type="InterPro" id="IPR036047">
    <property type="entry name" value="F-box-like_dom_sf"/>
</dbReference>
<evidence type="ECO:0000313" key="2">
    <source>
        <dbReference type="EMBL" id="KAJ9175670.1"/>
    </source>
</evidence>
<dbReference type="SUPFAM" id="SSF50965">
    <property type="entry name" value="Galactose oxidase, central domain"/>
    <property type="match status" value="1"/>
</dbReference>
<dbReference type="Proteomes" id="UP001174677">
    <property type="component" value="Chromosome 8"/>
</dbReference>
<evidence type="ECO:0000259" key="1">
    <source>
        <dbReference type="PROSITE" id="PS50181"/>
    </source>
</evidence>
<dbReference type="SUPFAM" id="SSF81383">
    <property type="entry name" value="F-box domain"/>
    <property type="match status" value="1"/>
</dbReference>
<organism evidence="2 3">
    <name type="scientific">Hevea brasiliensis</name>
    <name type="common">Para rubber tree</name>
    <name type="synonym">Siphonia brasiliensis</name>
    <dbReference type="NCBI Taxonomy" id="3981"/>
    <lineage>
        <taxon>Eukaryota</taxon>
        <taxon>Viridiplantae</taxon>
        <taxon>Streptophyta</taxon>
        <taxon>Embryophyta</taxon>
        <taxon>Tracheophyta</taxon>
        <taxon>Spermatophyta</taxon>
        <taxon>Magnoliopsida</taxon>
        <taxon>eudicotyledons</taxon>
        <taxon>Gunneridae</taxon>
        <taxon>Pentapetalae</taxon>
        <taxon>rosids</taxon>
        <taxon>fabids</taxon>
        <taxon>Malpighiales</taxon>
        <taxon>Euphorbiaceae</taxon>
        <taxon>Crotonoideae</taxon>
        <taxon>Micrandreae</taxon>
        <taxon>Hevea</taxon>
    </lineage>
</organism>
<dbReference type="Pfam" id="PF08268">
    <property type="entry name" value="FBA_3"/>
    <property type="match status" value="1"/>
</dbReference>
<dbReference type="PROSITE" id="PS50181">
    <property type="entry name" value="FBOX"/>
    <property type="match status" value="1"/>
</dbReference>
<dbReference type="SMART" id="SM00256">
    <property type="entry name" value="FBOX"/>
    <property type="match status" value="1"/>
</dbReference>
<dbReference type="PANTHER" id="PTHR31672:SF13">
    <property type="entry name" value="F-BOX PROTEIN CPR30-LIKE"/>
    <property type="match status" value="1"/>
</dbReference>
<dbReference type="InterPro" id="IPR001810">
    <property type="entry name" value="F-box_dom"/>
</dbReference>
<dbReference type="InterPro" id="IPR050796">
    <property type="entry name" value="SCF_F-box_component"/>
</dbReference>
<feature type="domain" description="F-box" evidence="1">
    <location>
        <begin position="1"/>
        <end position="43"/>
    </location>
</feature>
<dbReference type="Pfam" id="PF00646">
    <property type="entry name" value="F-box"/>
    <property type="match status" value="1"/>
</dbReference>
<dbReference type="InterPro" id="IPR011043">
    <property type="entry name" value="Gal_Oxase/kelch_b-propeller"/>
</dbReference>
<comment type="caution">
    <text evidence="2">The sequence shown here is derived from an EMBL/GenBank/DDBJ whole genome shotgun (WGS) entry which is preliminary data.</text>
</comment>
<reference evidence="2 3" key="1">
    <citation type="journal article" date="2023" name="Plant Biotechnol. J.">
        <title>Chromosome-level wild Hevea brasiliensis genome provides new tools for genomic-assisted breeding and valuable loci to elevate rubber yield.</title>
        <authorList>
            <person name="Cheng H."/>
            <person name="Song X."/>
            <person name="Hu Y."/>
            <person name="Wu T."/>
            <person name="Yang Q."/>
            <person name="An Z."/>
            <person name="Feng S."/>
            <person name="Deng Z."/>
            <person name="Wu W."/>
            <person name="Zeng X."/>
            <person name="Tu M."/>
            <person name="Wang X."/>
            <person name="Huang H."/>
        </authorList>
    </citation>
    <scope>NUCLEOTIDE SEQUENCE [LARGE SCALE GENOMIC DNA]</scope>
    <source>
        <strain evidence="2">MT/VB/25A 57/8</strain>
    </source>
</reference>
<keyword evidence="3" id="KW-1185">Reference proteome</keyword>
<sequence>MPRLPRDLIIEILTKLPVKSLLKFKSVCKSWYSIITDPQFVKLHSKSPRLFLHCLAVRFDGAAVEEYHSVDYEAVVDKCVYYQAMVKFQFPLKEAWVSICGSCNGLIFMMSVMNELFVWNPSTGDLKELPQSDLCFLINQGSYCHGFGYDKSIDDYKVVVYGLSMGLSPPKSHVQVLTLKTNTWGIIQDVEFYRNVDPYYGVFANGALHWIANPSSSSETMDLIAFDLAEEKFQVLPQPEPALPFRKRALSVVNGWLCLCKGELDSGIDVWIMKEYGVKESWIKLITVPPHLFHNPNVWSCDKGFLPLCISRDGDIFGILDDHLLIECNVKQNWFRCIKIDSGSIFNHRGKKFRWTSYRLIRAIWYEESLVSTR</sequence>
<dbReference type="Gene3D" id="1.20.1280.50">
    <property type="match status" value="1"/>
</dbReference>
<accession>A0ABQ9M8D0</accession>
<dbReference type="InterPro" id="IPR017451">
    <property type="entry name" value="F-box-assoc_interact_dom"/>
</dbReference>
<name>A0ABQ9M8D0_HEVBR</name>
<evidence type="ECO:0000313" key="3">
    <source>
        <dbReference type="Proteomes" id="UP001174677"/>
    </source>
</evidence>
<protein>
    <recommendedName>
        <fullName evidence="1">F-box domain-containing protein</fullName>
    </recommendedName>
</protein>
<dbReference type="InterPro" id="IPR013187">
    <property type="entry name" value="F-box-assoc_dom_typ3"/>
</dbReference>
<gene>
    <name evidence="2" type="ORF">P3X46_014204</name>
</gene>
<dbReference type="PANTHER" id="PTHR31672">
    <property type="entry name" value="BNACNNG10540D PROTEIN"/>
    <property type="match status" value="1"/>
</dbReference>
<dbReference type="EMBL" id="JARPOI010000008">
    <property type="protein sequence ID" value="KAJ9175670.1"/>
    <property type="molecule type" value="Genomic_DNA"/>
</dbReference>
<dbReference type="NCBIfam" id="TIGR01640">
    <property type="entry name" value="F_box_assoc_1"/>
    <property type="match status" value="1"/>
</dbReference>
<dbReference type="CDD" id="cd22157">
    <property type="entry name" value="F-box_AtFBW1-like"/>
    <property type="match status" value="1"/>
</dbReference>